<evidence type="ECO:0000313" key="2">
    <source>
        <dbReference type="Proteomes" id="UP000821845"/>
    </source>
</evidence>
<name>A0ACB7TRC6_HYAAI</name>
<proteinExistence type="predicted"/>
<reference evidence="1" key="1">
    <citation type="submission" date="2020-05" db="EMBL/GenBank/DDBJ databases">
        <title>Large-scale comparative analyses of tick genomes elucidate their genetic diversity and vector capacities.</title>
        <authorList>
            <person name="Jia N."/>
            <person name="Wang J."/>
            <person name="Shi W."/>
            <person name="Du L."/>
            <person name="Sun Y."/>
            <person name="Zhan W."/>
            <person name="Jiang J."/>
            <person name="Wang Q."/>
            <person name="Zhang B."/>
            <person name="Ji P."/>
            <person name="Sakyi L.B."/>
            <person name="Cui X."/>
            <person name="Yuan T."/>
            <person name="Jiang B."/>
            <person name="Yang W."/>
            <person name="Lam T.T.-Y."/>
            <person name="Chang Q."/>
            <person name="Ding S."/>
            <person name="Wang X."/>
            <person name="Zhu J."/>
            <person name="Ruan X."/>
            <person name="Zhao L."/>
            <person name="Wei J."/>
            <person name="Que T."/>
            <person name="Du C."/>
            <person name="Cheng J."/>
            <person name="Dai P."/>
            <person name="Han X."/>
            <person name="Huang E."/>
            <person name="Gao Y."/>
            <person name="Liu J."/>
            <person name="Shao H."/>
            <person name="Ye R."/>
            <person name="Li L."/>
            <person name="Wei W."/>
            <person name="Wang X."/>
            <person name="Wang C."/>
            <person name="Yang T."/>
            <person name="Huo Q."/>
            <person name="Li W."/>
            <person name="Guo W."/>
            <person name="Chen H."/>
            <person name="Zhou L."/>
            <person name="Ni X."/>
            <person name="Tian J."/>
            <person name="Zhou Y."/>
            <person name="Sheng Y."/>
            <person name="Liu T."/>
            <person name="Pan Y."/>
            <person name="Xia L."/>
            <person name="Li J."/>
            <person name="Zhao F."/>
            <person name="Cao W."/>
        </authorList>
    </citation>
    <scope>NUCLEOTIDE SEQUENCE</scope>
    <source>
        <strain evidence="1">Hyas-2018</strain>
    </source>
</reference>
<evidence type="ECO:0000313" key="1">
    <source>
        <dbReference type="EMBL" id="KAH6948681.1"/>
    </source>
</evidence>
<accession>A0ACB7TRC6</accession>
<protein>
    <submittedName>
        <fullName evidence="1">Uncharacterized protein</fullName>
    </submittedName>
</protein>
<dbReference type="Proteomes" id="UP000821845">
    <property type="component" value="Chromosome 1"/>
</dbReference>
<dbReference type="EMBL" id="CM023481">
    <property type="protein sequence ID" value="KAH6948681.1"/>
    <property type="molecule type" value="Genomic_DNA"/>
</dbReference>
<comment type="caution">
    <text evidence="1">The sequence shown here is derived from an EMBL/GenBank/DDBJ whole genome shotgun (WGS) entry which is preliminary data.</text>
</comment>
<organism evidence="1 2">
    <name type="scientific">Hyalomma asiaticum</name>
    <name type="common">Tick</name>
    <dbReference type="NCBI Taxonomy" id="266040"/>
    <lineage>
        <taxon>Eukaryota</taxon>
        <taxon>Metazoa</taxon>
        <taxon>Ecdysozoa</taxon>
        <taxon>Arthropoda</taxon>
        <taxon>Chelicerata</taxon>
        <taxon>Arachnida</taxon>
        <taxon>Acari</taxon>
        <taxon>Parasitiformes</taxon>
        <taxon>Ixodida</taxon>
        <taxon>Ixodoidea</taxon>
        <taxon>Ixodidae</taxon>
        <taxon>Hyalomminae</taxon>
        <taxon>Hyalomma</taxon>
    </lineage>
</organism>
<sequence>MRWPTRIANCFGEVCLEVRPPSSNGSGGRKISVDTLYVHAVGADNFGKMDISDGSDCLPHEQRAPIYDLGCELQRTTGGLQLRQWCVGKNSGSRHPWPNLTRPRTSVFHEETEGRVRRRPGVCAECAS</sequence>
<gene>
    <name evidence="1" type="ORF">HPB50_025854</name>
</gene>
<keyword evidence="2" id="KW-1185">Reference proteome</keyword>